<evidence type="ECO:0000313" key="2">
    <source>
        <dbReference type="EMBL" id="GAS84307.1"/>
    </source>
</evidence>
<dbReference type="RefSeq" id="WP_062836729.1">
    <property type="nucleotide sequence ID" value="NZ_BCNV01000005.1"/>
</dbReference>
<dbReference type="PIRSF" id="PIRSF019307">
    <property type="entry name" value="UCP019307"/>
    <property type="match status" value="1"/>
</dbReference>
<accession>A0A100VQQ5</accession>
<organism evidence="2 3">
    <name type="scientific">Paenibacillus amylolyticus</name>
    <dbReference type="NCBI Taxonomy" id="1451"/>
    <lineage>
        <taxon>Bacteria</taxon>
        <taxon>Bacillati</taxon>
        <taxon>Bacillota</taxon>
        <taxon>Bacilli</taxon>
        <taxon>Bacillales</taxon>
        <taxon>Paenibacillaceae</taxon>
        <taxon>Paenibacillus</taxon>
    </lineage>
</organism>
<dbReference type="PANTHER" id="PTHR36448">
    <property type="entry name" value="BLR7373 PROTEIN"/>
    <property type="match status" value="1"/>
</dbReference>
<evidence type="ECO:0000313" key="3">
    <source>
        <dbReference type="Proteomes" id="UP000069697"/>
    </source>
</evidence>
<dbReference type="InterPro" id="IPR014710">
    <property type="entry name" value="RmlC-like_jellyroll"/>
</dbReference>
<dbReference type="EMBL" id="BCNV01000005">
    <property type="protein sequence ID" value="GAS84307.1"/>
    <property type="molecule type" value="Genomic_DNA"/>
</dbReference>
<dbReference type="PANTHER" id="PTHR36448:SF2">
    <property type="entry name" value="CUPIN TYPE-1 DOMAIN-CONTAINING PROTEIN"/>
    <property type="match status" value="1"/>
</dbReference>
<dbReference type="Gene3D" id="2.60.120.10">
    <property type="entry name" value="Jelly Rolls"/>
    <property type="match status" value="1"/>
</dbReference>
<reference evidence="3" key="2">
    <citation type="submission" date="2016-01" db="EMBL/GenBank/DDBJ databases">
        <title>Draft Genome Sequence of Paenibacillus amylolyticus Heshi-A3 that Was Isolated from Fermented Rice Bran with Aging Salted Mackerel, Which Was Named Heshiko as Traditional Fermented Seafood in Japan.</title>
        <authorList>
            <person name="Akuzawa S."/>
            <person name="Nakagawa J."/>
            <person name="Kanekatsu T."/>
            <person name="Kubota E."/>
            <person name="Ohtake R."/>
            <person name="Suzuki T."/>
            <person name="Kanesaki Y."/>
        </authorList>
    </citation>
    <scope>NUCLEOTIDE SEQUENCE [LARGE SCALE GENOMIC DNA]</scope>
    <source>
        <strain evidence="3">Heshi-A3</strain>
    </source>
</reference>
<dbReference type="InterPro" id="IPR047121">
    <property type="entry name" value="YjiB-like"/>
</dbReference>
<sequence>MNERKQDIETLFLQENGVIPNHPTLPVLLYKNVWAEEALHAESLLNRNGWGNSWLNGVFNYHHYHSNAHEALAVVSGFVKLILGGENGQKVYLQTGDVVVLPAGTGHKRLESSTDFRIAGAYPGGMSYNTRTGEEGELRKALQEIREVPIPDTDPVYGEDGPLMEIWNGKKS</sequence>
<dbReference type="InterPro" id="IPR014500">
    <property type="entry name" value="UCP019307_cupin"/>
</dbReference>
<dbReference type="InterPro" id="IPR013096">
    <property type="entry name" value="Cupin_2"/>
</dbReference>
<evidence type="ECO:0000259" key="1">
    <source>
        <dbReference type="Pfam" id="PF07883"/>
    </source>
</evidence>
<gene>
    <name evidence="2" type="ORF">PAHA3_4410</name>
</gene>
<dbReference type="SUPFAM" id="SSF51182">
    <property type="entry name" value="RmlC-like cupins"/>
    <property type="match status" value="1"/>
</dbReference>
<feature type="domain" description="Cupin type-2" evidence="1">
    <location>
        <begin position="62"/>
        <end position="108"/>
    </location>
</feature>
<dbReference type="InterPro" id="IPR011051">
    <property type="entry name" value="RmlC_Cupin_sf"/>
</dbReference>
<reference evidence="2 3" key="1">
    <citation type="journal article" date="2016" name="Genome Announc.">
        <title>Draft Genome Sequence of Paenibacillus amylolyticus Heshi-A3, Isolated from Fermented Rice Bran in a Japanese Fermented Seafood Dish.</title>
        <authorList>
            <person name="Akuzawa S."/>
            <person name="Nagaoka J."/>
            <person name="Kanekatsu M."/>
            <person name="Kubota E."/>
            <person name="Ohtake R."/>
            <person name="Suzuki T."/>
            <person name="Kanesaki Y."/>
        </authorList>
    </citation>
    <scope>NUCLEOTIDE SEQUENCE [LARGE SCALE GENOMIC DNA]</scope>
    <source>
        <strain evidence="2 3">Heshi-A3</strain>
    </source>
</reference>
<dbReference type="Pfam" id="PF07883">
    <property type="entry name" value="Cupin_2"/>
    <property type="match status" value="1"/>
</dbReference>
<name>A0A100VQQ5_PAEAM</name>
<dbReference type="CDD" id="cd02219">
    <property type="entry name" value="cupin_YjlB-like"/>
    <property type="match status" value="1"/>
</dbReference>
<protein>
    <submittedName>
        <fullName evidence="2">Twin-arginine translocation pathway signal and cupin region containing protein</fullName>
    </submittedName>
</protein>
<dbReference type="Proteomes" id="UP000069697">
    <property type="component" value="Unassembled WGS sequence"/>
</dbReference>
<proteinExistence type="predicted"/>
<comment type="caution">
    <text evidence="2">The sequence shown here is derived from an EMBL/GenBank/DDBJ whole genome shotgun (WGS) entry which is preliminary data.</text>
</comment>
<dbReference type="AlphaFoldDB" id="A0A100VQQ5"/>